<gene>
    <name evidence="1" type="ORF">KK1_048613</name>
</gene>
<keyword evidence="2" id="KW-1185">Reference proteome</keyword>
<evidence type="ECO:0000313" key="2">
    <source>
        <dbReference type="Proteomes" id="UP000075243"/>
    </source>
</evidence>
<dbReference type="CDD" id="cd09272">
    <property type="entry name" value="RNase_HI_RT_Ty1"/>
    <property type="match status" value="1"/>
</dbReference>
<protein>
    <submittedName>
        <fullName evidence="1">Copia protein</fullName>
    </submittedName>
</protein>
<evidence type="ECO:0000313" key="1">
    <source>
        <dbReference type="EMBL" id="KYP77560.1"/>
    </source>
</evidence>
<accession>A0A151UE46</accession>
<organism evidence="1 2">
    <name type="scientific">Cajanus cajan</name>
    <name type="common">Pigeon pea</name>
    <name type="synonym">Cajanus indicus</name>
    <dbReference type="NCBI Taxonomy" id="3821"/>
    <lineage>
        <taxon>Eukaryota</taxon>
        <taxon>Viridiplantae</taxon>
        <taxon>Streptophyta</taxon>
        <taxon>Embryophyta</taxon>
        <taxon>Tracheophyta</taxon>
        <taxon>Spermatophyta</taxon>
        <taxon>Magnoliopsida</taxon>
        <taxon>eudicotyledons</taxon>
        <taxon>Gunneridae</taxon>
        <taxon>Pentapetalae</taxon>
        <taxon>rosids</taxon>
        <taxon>fabids</taxon>
        <taxon>Fabales</taxon>
        <taxon>Fabaceae</taxon>
        <taxon>Papilionoideae</taxon>
        <taxon>50 kb inversion clade</taxon>
        <taxon>NPAAA clade</taxon>
        <taxon>indigoferoid/millettioid clade</taxon>
        <taxon>Phaseoleae</taxon>
        <taxon>Cajanus</taxon>
    </lineage>
</organism>
<dbReference type="Gramene" id="C.cajan_48199.t">
    <property type="protein sequence ID" value="C.cajan_48199.t"/>
    <property type="gene ID" value="C.cajan_48199"/>
</dbReference>
<reference evidence="1" key="1">
    <citation type="journal article" date="2012" name="Nat. Biotechnol.">
        <title>Draft genome sequence of pigeonpea (Cajanus cajan), an orphan legume crop of resource-poor farmers.</title>
        <authorList>
            <person name="Varshney R.K."/>
            <person name="Chen W."/>
            <person name="Li Y."/>
            <person name="Bharti A.K."/>
            <person name="Saxena R.K."/>
            <person name="Schlueter J.A."/>
            <person name="Donoghue M.T."/>
            <person name="Azam S."/>
            <person name="Fan G."/>
            <person name="Whaley A.M."/>
            <person name="Farmer A.D."/>
            <person name="Sheridan J."/>
            <person name="Iwata A."/>
            <person name="Tuteja R."/>
            <person name="Penmetsa R.V."/>
            <person name="Wu W."/>
            <person name="Upadhyaya H.D."/>
            <person name="Yang S.P."/>
            <person name="Shah T."/>
            <person name="Saxena K.B."/>
            <person name="Michael T."/>
            <person name="McCombie W.R."/>
            <person name="Yang B."/>
            <person name="Zhang G."/>
            <person name="Yang H."/>
            <person name="Wang J."/>
            <person name="Spillane C."/>
            <person name="Cook D.R."/>
            <person name="May G.D."/>
            <person name="Xu X."/>
            <person name="Jackson S.A."/>
        </authorList>
    </citation>
    <scope>NUCLEOTIDE SEQUENCE [LARGE SCALE GENOMIC DNA]</scope>
</reference>
<comment type="caution">
    <text evidence="1">The sequence shown here is derived from an EMBL/GenBank/DDBJ whole genome shotgun (WGS) entry which is preliminary data.</text>
</comment>
<name>A0A151UE46_CAJCA</name>
<dbReference type="Proteomes" id="UP000075243">
    <property type="component" value="Unassembled WGS sequence"/>
</dbReference>
<dbReference type="EMBL" id="AGCT01026125">
    <property type="protein sequence ID" value="KYP77560.1"/>
    <property type="molecule type" value="Genomic_DNA"/>
</dbReference>
<dbReference type="AlphaFoldDB" id="A0A151UE46"/>
<proteinExistence type="predicted"/>
<sequence>MWHTRLRHPNSHVLKLVLTQCNLLPSNLLCDNQSAVAIVHNPIFHNKTKHMEIDVFFVRDKVLSMKLLVYHIPALDQWVDLLTKPLYATQFEVLRGKHKVQSFCDKPPP</sequence>